<dbReference type="InterPro" id="IPR002513">
    <property type="entry name" value="Tn3_Tnp_DDE_dom"/>
</dbReference>
<evidence type="ECO:0000256" key="4">
    <source>
        <dbReference type="ARBA" id="ARBA00023172"/>
    </source>
</evidence>
<dbReference type="InterPro" id="IPR047653">
    <property type="entry name" value="Tn3-like_transpos"/>
</dbReference>
<feature type="domain" description="Tn3 transposase DDE" evidence="5">
    <location>
        <begin position="92"/>
        <end position="481"/>
    </location>
</feature>
<gene>
    <name evidence="6" type="ORF">CLTEP_26360</name>
</gene>
<accession>A0A151AS44</accession>
<dbReference type="Proteomes" id="UP000075531">
    <property type="component" value="Unassembled WGS sequence"/>
</dbReference>
<comment type="caution">
    <text evidence="6">The sequence shown here is derived from an EMBL/GenBank/DDBJ whole genome shotgun (WGS) entry which is preliminary data.</text>
</comment>
<dbReference type="AlphaFoldDB" id="A0A151AS44"/>
<evidence type="ECO:0000256" key="1">
    <source>
        <dbReference type="ARBA" id="ARBA00009402"/>
    </source>
</evidence>
<dbReference type="Pfam" id="PF01526">
    <property type="entry name" value="DDE_Tnp_Tn3"/>
    <property type="match status" value="1"/>
</dbReference>
<dbReference type="PATRIC" id="fig|1121338.3.peg.2742"/>
<comment type="similarity">
    <text evidence="1">Belongs to the transposase 7 family.</text>
</comment>
<evidence type="ECO:0000313" key="7">
    <source>
        <dbReference type="Proteomes" id="UP000075531"/>
    </source>
</evidence>
<keyword evidence="3" id="KW-0238">DNA-binding</keyword>
<dbReference type="GO" id="GO:0004803">
    <property type="term" value="F:transposase activity"/>
    <property type="evidence" value="ECO:0007669"/>
    <property type="project" value="InterPro"/>
</dbReference>
<protein>
    <submittedName>
        <fullName evidence="6">Tn3 transposase DDE domain protein</fullName>
    </submittedName>
</protein>
<dbReference type="STRING" id="1121338.CLTEP_26360"/>
<evidence type="ECO:0000313" key="6">
    <source>
        <dbReference type="EMBL" id="KYH30471.1"/>
    </source>
</evidence>
<dbReference type="NCBIfam" id="NF033527">
    <property type="entry name" value="transpos_Tn3"/>
    <property type="match status" value="1"/>
</dbReference>
<keyword evidence="2" id="KW-0815">Transposition</keyword>
<dbReference type="GO" id="GO:0003677">
    <property type="term" value="F:DNA binding"/>
    <property type="evidence" value="ECO:0007669"/>
    <property type="project" value="UniProtKB-KW"/>
</dbReference>
<evidence type="ECO:0000256" key="3">
    <source>
        <dbReference type="ARBA" id="ARBA00023125"/>
    </source>
</evidence>
<keyword evidence="7" id="KW-1185">Reference proteome</keyword>
<reference evidence="6 7" key="1">
    <citation type="submission" date="2016-02" db="EMBL/GenBank/DDBJ databases">
        <title>Genome sequence of Clostridium tepidiprofundi DSM 19306.</title>
        <authorList>
            <person name="Poehlein A."/>
            <person name="Daniel R."/>
        </authorList>
    </citation>
    <scope>NUCLEOTIDE SEQUENCE [LARGE SCALE GENOMIC DNA]</scope>
    <source>
        <strain evidence="6 7">DSM 19306</strain>
    </source>
</reference>
<proteinExistence type="inferred from homology"/>
<evidence type="ECO:0000256" key="2">
    <source>
        <dbReference type="ARBA" id="ARBA00022578"/>
    </source>
</evidence>
<organism evidence="6 7">
    <name type="scientific">Clostridium tepidiprofundi DSM 19306</name>
    <dbReference type="NCBI Taxonomy" id="1121338"/>
    <lineage>
        <taxon>Bacteria</taxon>
        <taxon>Bacillati</taxon>
        <taxon>Bacillota</taxon>
        <taxon>Clostridia</taxon>
        <taxon>Eubacteriales</taxon>
        <taxon>Clostridiaceae</taxon>
        <taxon>Clostridium</taxon>
    </lineage>
</organism>
<evidence type="ECO:0000259" key="5">
    <source>
        <dbReference type="Pfam" id="PF01526"/>
    </source>
</evidence>
<dbReference type="EMBL" id="LTBA01000073">
    <property type="protein sequence ID" value="KYH30471.1"/>
    <property type="molecule type" value="Genomic_DNA"/>
</dbReference>
<dbReference type="GO" id="GO:0006313">
    <property type="term" value="P:DNA transposition"/>
    <property type="evidence" value="ECO:0007669"/>
    <property type="project" value="InterPro"/>
</dbReference>
<sequence length="493" mass="57039">MPKDFDEEKENYYNALKQPMDGENFVEALKESMKKALNKLNDNIPKNDKVTISSKKKGWISISPSEPQPEPQNILKLKKEINQNWPMTSLLDVLKETDLQLSLTNNFKSLGNREIIEPSILRKRLILALYALGTNTGLKRVALSNGSENYSDLLYLRKKFITKDNLKNTIAQVVNAILEIRDLNIWGDGTTTCASDSKKFGAWDQNLMTEWHIRYRGRGVMIYWHVEKNSTCIYSQLKSCSYFEVASMIEGLLKHCTDMKIEENYVDTHGQSEVAFAFCHLLGFNLMPRIKRIHSQKLYRPESNNPDAYSNLQDILTRPIKWDLIKQQYDQMIKYATALRLGTADIESILKRFTRNNLKHPIYQALAELGKAVKTIFLCSYLDSEEMRIRIHEGLNVVENWNSANSFIFYGKNGEISTNRLEDQEISVLALHLLQNCLVYINTLIIQQVLSKDEWKNALTKEDLRALTPLIYNHINPYGNFELNMDERIPILK</sequence>
<name>A0A151AS44_9CLOT</name>
<keyword evidence="4" id="KW-0233">DNA recombination</keyword>